<dbReference type="Proteomes" id="UP000291106">
    <property type="component" value="Chromosome"/>
</dbReference>
<protein>
    <submittedName>
        <fullName evidence="2">Polymer-forming cytoskeletal protein</fullName>
    </submittedName>
</protein>
<accession>A0A411PL47</accession>
<dbReference type="PANTHER" id="PTHR35024">
    <property type="entry name" value="HYPOTHETICAL CYTOSOLIC PROTEIN"/>
    <property type="match status" value="1"/>
</dbReference>
<dbReference type="EMBL" id="CP036200">
    <property type="protein sequence ID" value="QBF84253.1"/>
    <property type="molecule type" value="Genomic_DNA"/>
</dbReference>
<name>A0A411PL47_9GAMM</name>
<dbReference type="InterPro" id="IPR007607">
    <property type="entry name" value="BacA/B"/>
</dbReference>
<dbReference type="KEGG" id="smai:EXU30_17430"/>
<keyword evidence="3" id="KW-1185">Reference proteome</keyword>
<proteinExistence type="inferred from homology"/>
<comment type="similarity">
    <text evidence="1">Belongs to the bactofilin family.</text>
</comment>
<evidence type="ECO:0000256" key="1">
    <source>
        <dbReference type="ARBA" id="ARBA00044755"/>
    </source>
</evidence>
<dbReference type="OrthoDB" id="7352220at2"/>
<dbReference type="PROSITE" id="PS51257">
    <property type="entry name" value="PROKAR_LIPOPROTEIN"/>
    <property type="match status" value="1"/>
</dbReference>
<dbReference type="AlphaFoldDB" id="A0A411PL47"/>
<evidence type="ECO:0000313" key="2">
    <source>
        <dbReference type="EMBL" id="QBF84253.1"/>
    </source>
</evidence>
<dbReference type="RefSeq" id="WP_130602179.1">
    <property type="nucleotide sequence ID" value="NZ_CP036200.1"/>
</dbReference>
<reference evidence="2 3" key="1">
    <citation type="submission" date="2019-02" db="EMBL/GenBank/DDBJ databases">
        <title>Shewanella sp. D4-2 isolated from Dokdo Island.</title>
        <authorList>
            <person name="Baek K."/>
        </authorList>
    </citation>
    <scope>NUCLEOTIDE SEQUENCE [LARGE SCALE GENOMIC DNA]</scope>
    <source>
        <strain evidence="2 3">D4-2</strain>
    </source>
</reference>
<sequence length="130" mass="13749">MFQAKQSNNSLSFIAQSCQVKGKLSFSGDILIAGSVEGDLTTDGNIVIESTGKVTGNIYAKDVTVSGKVNGEAHCHKITISNSGLFEGDIRSEKLEIAEDGQFLGQRHLPQAEQQIEQAAEAQAPQAVSA</sequence>
<evidence type="ECO:0000313" key="3">
    <source>
        <dbReference type="Proteomes" id="UP000291106"/>
    </source>
</evidence>
<gene>
    <name evidence="2" type="ORF">EXU30_17430</name>
</gene>
<organism evidence="2 3">
    <name type="scientific">Shewanella maritima</name>
    <dbReference type="NCBI Taxonomy" id="2520507"/>
    <lineage>
        <taxon>Bacteria</taxon>
        <taxon>Pseudomonadati</taxon>
        <taxon>Pseudomonadota</taxon>
        <taxon>Gammaproteobacteria</taxon>
        <taxon>Alteromonadales</taxon>
        <taxon>Shewanellaceae</taxon>
        <taxon>Shewanella</taxon>
    </lineage>
</organism>
<dbReference type="Pfam" id="PF04519">
    <property type="entry name" value="Bactofilin"/>
    <property type="match status" value="1"/>
</dbReference>
<dbReference type="PANTHER" id="PTHR35024:SF4">
    <property type="entry name" value="POLYMER-FORMING CYTOSKELETAL PROTEIN"/>
    <property type="match status" value="1"/>
</dbReference>